<name>X0ZIQ2_9ZZZZ</name>
<comment type="caution">
    <text evidence="1">The sequence shown here is derived from an EMBL/GenBank/DDBJ whole genome shotgun (WGS) entry which is preliminary data.</text>
</comment>
<reference evidence="1" key="1">
    <citation type="journal article" date="2014" name="Front. Microbiol.">
        <title>High frequency of phylogenetically diverse reductive dehalogenase-homologous genes in deep subseafloor sedimentary metagenomes.</title>
        <authorList>
            <person name="Kawai M."/>
            <person name="Futagami T."/>
            <person name="Toyoda A."/>
            <person name="Takaki Y."/>
            <person name="Nishi S."/>
            <person name="Hori S."/>
            <person name="Arai W."/>
            <person name="Tsubouchi T."/>
            <person name="Morono Y."/>
            <person name="Uchiyama I."/>
            <person name="Ito T."/>
            <person name="Fujiyama A."/>
            <person name="Inagaki F."/>
            <person name="Takami H."/>
        </authorList>
    </citation>
    <scope>NUCLEOTIDE SEQUENCE</scope>
    <source>
        <strain evidence="1">Expedition CK06-06</strain>
    </source>
</reference>
<accession>X0ZIQ2</accession>
<evidence type="ECO:0000313" key="1">
    <source>
        <dbReference type="EMBL" id="GAG57957.1"/>
    </source>
</evidence>
<protein>
    <submittedName>
        <fullName evidence="1">Uncharacterized protein</fullName>
    </submittedName>
</protein>
<dbReference type="EMBL" id="BART01002199">
    <property type="protein sequence ID" value="GAG57957.1"/>
    <property type="molecule type" value="Genomic_DNA"/>
</dbReference>
<gene>
    <name evidence="1" type="ORF">S01H4_06918</name>
</gene>
<dbReference type="AlphaFoldDB" id="X0ZIQ2"/>
<sequence>MTKGKIQQIYPEKYELEKMLENDWQNFLKRDTYLIFDEKNKFFKEINQLVKFPRRTLFKLKVRGSIGHFRKNLHKLIEEINNYNHNFIERRL</sequence>
<organism evidence="1">
    <name type="scientific">marine sediment metagenome</name>
    <dbReference type="NCBI Taxonomy" id="412755"/>
    <lineage>
        <taxon>unclassified sequences</taxon>
        <taxon>metagenomes</taxon>
        <taxon>ecological metagenomes</taxon>
    </lineage>
</organism>
<proteinExistence type="predicted"/>